<comment type="similarity">
    <text evidence="3 14">Belongs to the glycosyltransferase group 1 family. Glycosyltransferase 4 subfamily.</text>
</comment>
<evidence type="ECO:0000256" key="6">
    <source>
        <dbReference type="ARBA" id="ARBA00022676"/>
    </source>
</evidence>
<evidence type="ECO:0000256" key="8">
    <source>
        <dbReference type="ARBA" id="ARBA00022692"/>
    </source>
</evidence>
<feature type="domain" description="ALG11 mannosyltransferase N-terminal" evidence="17">
    <location>
        <begin position="72"/>
        <end position="278"/>
    </location>
</feature>
<evidence type="ECO:0000256" key="15">
    <source>
        <dbReference type="SAM" id="MobiDB-lite"/>
    </source>
</evidence>
<keyword evidence="7 14" id="KW-0808">Transferase</keyword>
<comment type="pathway">
    <text evidence="2 14">Protein modification; protein glycosylation.</text>
</comment>
<dbReference type="CDD" id="cd03806">
    <property type="entry name" value="GT4_ALG11-like"/>
    <property type="match status" value="1"/>
</dbReference>
<organism evidence="18 19">
    <name type="scientific">Daphnia magna</name>
    <dbReference type="NCBI Taxonomy" id="35525"/>
    <lineage>
        <taxon>Eukaryota</taxon>
        <taxon>Metazoa</taxon>
        <taxon>Ecdysozoa</taxon>
        <taxon>Arthropoda</taxon>
        <taxon>Crustacea</taxon>
        <taxon>Branchiopoda</taxon>
        <taxon>Diplostraca</taxon>
        <taxon>Cladocera</taxon>
        <taxon>Anomopoda</taxon>
        <taxon>Daphniidae</taxon>
        <taxon>Daphnia</taxon>
    </lineage>
</organism>
<comment type="catalytic activity">
    <reaction evidence="12 14">
        <text>an alpha-D-Man-(1-&gt;3)-[alpha-D-Man-(1-&gt;6)]-beta-D-Man-(1-&gt;4)-beta-D-GlcNAc-(1-&gt;4)-alpha-D-GlcNAc-diphospho-di-trans,poly-cis-dolichol + 2 GDP-alpha-D-mannose = an alpha-D-Man-(1-&gt;2)-alpha-D-Man-(1-&gt;2)-alpha-D-Man-(1-&gt;3)-[alpha-D-Man-(1-&gt;6)]-beta-D-Man-(1-&gt;4)-beta-D-GlcNAc-(1-&gt;4)-alpha-D-GlcNAc-diphospho-di-trans,poly-cis-dolichol + 2 GDP + 2 H(+)</text>
        <dbReference type="Rhea" id="RHEA:29523"/>
        <dbReference type="Rhea" id="RHEA-COMP:19515"/>
        <dbReference type="Rhea" id="RHEA-COMP:19516"/>
        <dbReference type="ChEBI" id="CHEBI:15378"/>
        <dbReference type="ChEBI" id="CHEBI:57527"/>
        <dbReference type="ChEBI" id="CHEBI:58189"/>
        <dbReference type="ChEBI" id="CHEBI:132511"/>
        <dbReference type="ChEBI" id="CHEBI:132515"/>
        <dbReference type="EC" id="2.4.1.131"/>
    </reaction>
    <physiologicalReaction direction="left-to-right" evidence="12 14">
        <dbReference type="Rhea" id="RHEA:29524"/>
    </physiologicalReaction>
</comment>
<comment type="caution">
    <text evidence="18">The sequence shown here is derived from an EMBL/GenBank/DDBJ whole genome shotgun (WGS) entry which is preliminary data.</text>
</comment>
<dbReference type="Gene3D" id="3.40.50.2000">
    <property type="entry name" value="Glycogen Phosphorylase B"/>
    <property type="match status" value="1"/>
</dbReference>
<dbReference type="Pfam" id="PF13917">
    <property type="entry name" value="zf-CCHC_3"/>
    <property type="match status" value="1"/>
</dbReference>
<reference evidence="18 19" key="1">
    <citation type="journal article" date="2023" name="Nucleic Acids Res.">
        <title>The hologenome of Daphnia magna reveals possible DNA methylation and microbiome-mediated evolution of the host genome.</title>
        <authorList>
            <person name="Chaturvedi A."/>
            <person name="Li X."/>
            <person name="Dhandapani V."/>
            <person name="Marshall H."/>
            <person name="Kissane S."/>
            <person name="Cuenca-Cambronero M."/>
            <person name="Asole G."/>
            <person name="Calvet F."/>
            <person name="Ruiz-Romero M."/>
            <person name="Marangio P."/>
            <person name="Guigo R."/>
            <person name="Rago D."/>
            <person name="Mirbahai L."/>
            <person name="Eastwood N."/>
            <person name="Colbourne J.K."/>
            <person name="Zhou J."/>
            <person name="Mallon E."/>
            <person name="Orsini L."/>
        </authorList>
    </citation>
    <scope>NUCLEOTIDE SEQUENCE [LARGE SCALE GENOMIC DNA]</scope>
    <source>
        <strain evidence="18">LRV0_1</strain>
    </source>
</reference>
<evidence type="ECO:0000256" key="1">
    <source>
        <dbReference type="ARBA" id="ARBA00004389"/>
    </source>
</evidence>
<evidence type="ECO:0000256" key="14">
    <source>
        <dbReference type="RuleBase" id="RU367051"/>
    </source>
</evidence>
<dbReference type="SUPFAM" id="SSF57756">
    <property type="entry name" value="Retrovirus zinc finger-like domains"/>
    <property type="match status" value="1"/>
</dbReference>
<evidence type="ECO:0000256" key="10">
    <source>
        <dbReference type="ARBA" id="ARBA00022989"/>
    </source>
</evidence>
<evidence type="ECO:0000313" key="19">
    <source>
        <dbReference type="Proteomes" id="UP001234178"/>
    </source>
</evidence>
<dbReference type="InterPro" id="IPR038013">
    <property type="entry name" value="ALG11"/>
</dbReference>
<evidence type="ECO:0000256" key="9">
    <source>
        <dbReference type="ARBA" id="ARBA00022824"/>
    </source>
</evidence>
<protein>
    <recommendedName>
        <fullName evidence="5 14">GDP-Man:Man(3)GlcNAc(2)-PP-Dol alpha-1,2-mannosyltransferase</fullName>
        <ecNumber evidence="4 14">2.4.1.131</ecNumber>
    </recommendedName>
</protein>
<name>A0ABR0ACR1_9CRUS</name>
<keyword evidence="19" id="KW-1185">Reference proteome</keyword>
<keyword evidence="11" id="KW-0472">Membrane</keyword>
<dbReference type="Pfam" id="PF15924">
    <property type="entry name" value="ALG11_N"/>
    <property type="match status" value="1"/>
</dbReference>
<keyword evidence="10" id="KW-1133">Transmembrane helix</keyword>
<feature type="compositionally biased region" description="Acidic residues" evidence="15">
    <location>
        <begin position="650"/>
        <end position="667"/>
    </location>
</feature>
<dbReference type="InterPro" id="IPR036875">
    <property type="entry name" value="Znf_CCHC_sf"/>
</dbReference>
<gene>
    <name evidence="18" type="ORF">OUZ56_008364</name>
</gene>
<evidence type="ECO:0000256" key="3">
    <source>
        <dbReference type="ARBA" id="ARBA00009481"/>
    </source>
</evidence>
<dbReference type="EC" id="2.4.1.131" evidence="4 14"/>
<evidence type="ECO:0000256" key="4">
    <source>
        <dbReference type="ARBA" id="ARBA00012645"/>
    </source>
</evidence>
<feature type="region of interest" description="Disordered" evidence="15">
    <location>
        <begin position="633"/>
        <end position="707"/>
    </location>
</feature>
<dbReference type="SUPFAM" id="SSF53756">
    <property type="entry name" value="UDP-Glycosyltransferase/glycogen phosphorylase"/>
    <property type="match status" value="1"/>
</dbReference>
<sequence length="707" mass="80874">MASSIVDERQRHHGLIFELHVNAAVLASTRLRQGELFLISHTPWRSDQSNSPGPAIILRNKTLLKNRLNGKTVVGIFHPYCNAGGGGERVLWCAIRAIQSQYPDIHVVVYTGDSVPAEDLLQNAFHKFNIRIQNNNIEFVKLYKRSWVEAQRYPYFTLLGQSLGSLVLGTEALLKLVPDVFIDTMGYSFTFPLFHLLGGCTVACYVHYPTISTDMLGQVANRTAAFNNNTFISRNPILSQAKIIYYKLFAYMYGISGRYAQTIMVNSSWTEDHINQIWNVPLRTHKVYPPCDVKEFLEIPVDCDPQYLRIIAVAQFRPEKDHPLMIRSFYKLMDILTDEEKSRVKLVLVGSCRNEEDQRRVDDYKRLSKHFNIENHTEFYVNVEFNELKHLMEESTIGLHTMWNEHFGISIVECMASGLIMVAHKSGGPMMDIIIHSQGSQPIGFLGSDEMEYADIMRQIIRMKPKQRELIREAARESVARFSDESFEKEFLRFNNHGLTALFRAFAHQRYCFDVVYFANTHPLDSKNFPKSFVLKYLLLLAEYCLIITRKLDLQRLINMSILPSSAQKKSALDVSSVRCQKCLEMGHWTYECKGKRKHVDRPTRTDQLKKTLKQIETGTYEDKNDITKKTKAIKEKKLRRNSSSSSDSSTEDSEESSSDSGSDDSDSSSTGSESTSTDSSSSSSDSTSSEAEDDRKEKNRKKVRKH</sequence>
<dbReference type="EMBL" id="JAOYFB010000037">
    <property type="protein sequence ID" value="KAK4022920.1"/>
    <property type="molecule type" value="Genomic_DNA"/>
</dbReference>
<comment type="function">
    <text evidence="13">GDP-Man:Man(3)GlcNAc(2)-PP-Dol alpha-1,2-mannosyltransferase that operates in the biosynthetic pathway of dolichol-linked oligosaccharides, the glycan precursors employed in protein asparagine (N)-glycosylation. The assembly of dolichol-linked oligosaccharides begins on the cytosolic side of the endoplasmic reticulum membrane and finishes in its lumen. The sequential addition of sugars to dolichol pyrophosphate produces dolichol-linked oligosaccharides containing fourteen sugars, including two GlcNAcs, nine mannoses and three glucoses. Once assembled, the oligosaccharide is transferred from the lipid to nascent proteins by oligosaccharyltransferases. Catalyzes, on the cytoplasmic face of the endoplasmic reticulum, the addition of the fourth and fifth mannose residues to the dolichol-linked oligosaccharide chain, to produce Man(5)GlcNAc(2)-PP-dolichol core oligosaccharide. Man(5)GlcNAc(2)-PP-dolichol is a substrate for ALG3, the following enzyme in the biosynthetic pathway.</text>
</comment>
<evidence type="ECO:0000256" key="7">
    <source>
        <dbReference type="ARBA" id="ARBA00022679"/>
    </source>
</evidence>
<dbReference type="InterPro" id="IPR001296">
    <property type="entry name" value="Glyco_trans_1"/>
</dbReference>
<keyword evidence="9 14" id="KW-0256">Endoplasmic reticulum</keyword>
<dbReference type="InterPro" id="IPR031814">
    <property type="entry name" value="ALG11_N"/>
</dbReference>
<dbReference type="Pfam" id="PF00534">
    <property type="entry name" value="Glycos_transf_1"/>
    <property type="match status" value="1"/>
</dbReference>
<evidence type="ECO:0000256" key="13">
    <source>
        <dbReference type="ARBA" id="ARBA00045128"/>
    </source>
</evidence>
<accession>A0ABR0ACR1</accession>
<dbReference type="PANTHER" id="PTHR45919:SF1">
    <property type="entry name" value="GDP-MAN:MAN(3)GLCNAC(2)-PP-DOL ALPHA-1,2-MANNOSYLTRANSFERASE"/>
    <property type="match status" value="1"/>
</dbReference>
<evidence type="ECO:0000256" key="2">
    <source>
        <dbReference type="ARBA" id="ARBA00004922"/>
    </source>
</evidence>
<comment type="subcellular location">
    <subcellularLocation>
        <location evidence="1">Endoplasmic reticulum membrane</location>
        <topology evidence="1">Single-pass membrane protein</topology>
    </subcellularLocation>
</comment>
<evidence type="ECO:0000256" key="12">
    <source>
        <dbReference type="ARBA" id="ARBA00045065"/>
    </source>
</evidence>
<keyword evidence="8" id="KW-0812">Transmembrane</keyword>
<dbReference type="PANTHER" id="PTHR45919">
    <property type="entry name" value="GDP-MAN:MAN(3)GLCNAC(2)-PP-DOL ALPHA-1,2-MANNOSYLTRANSFERASE"/>
    <property type="match status" value="1"/>
</dbReference>
<dbReference type="Proteomes" id="UP001234178">
    <property type="component" value="Unassembled WGS sequence"/>
</dbReference>
<evidence type="ECO:0000256" key="5">
    <source>
        <dbReference type="ARBA" id="ARBA00022018"/>
    </source>
</evidence>
<feature type="compositionally biased region" description="Low complexity" evidence="15">
    <location>
        <begin position="668"/>
        <end position="690"/>
    </location>
</feature>
<evidence type="ECO:0000259" key="16">
    <source>
        <dbReference type="Pfam" id="PF00534"/>
    </source>
</evidence>
<proteinExistence type="inferred from homology"/>
<evidence type="ECO:0000313" key="18">
    <source>
        <dbReference type="EMBL" id="KAK4022920.1"/>
    </source>
</evidence>
<feature type="domain" description="Glycosyl transferase family 1" evidence="16">
    <location>
        <begin position="309"/>
        <end position="475"/>
    </location>
</feature>
<keyword evidence="6 14" id="KW-0328">Glycosyltransferase</keyword>
<evidence type="ECO:0000259" key="17">
    <source>
        <dbReference type="Pfam" id="PF15924"/>
    </source>
</evidence>
<evidence type="ECO:0000256" key="11">
    <source>
        <dbReference type="ARBA" id="ARBA00023136"/>
    </source>
</evidence>